<dbReference type="Proteomes" id="UP000433493">
    <property type="component" value="Unassembled WGS sequence"/>
</dbReference>
<name>A0A7J5BAP3_9MICO</name>
<dbReference type="OrthoDB" id="9808290at2"/>
<dbReference type="EMBL" id="WBKB01000009">
    <property type="protein sequence ID" value="KAB1641413.1"/>
    <property type="molecule type" value="Genomic_DNA"/>
</dbReference>
<proteinExistence type="predicted"/>
<accession>A0A7J5BAP3</accession>
<evidence type="ECO:0000313" key="1">
    <source>
        <dbReference type="EMBL" id="KAB1641413.1"/>
    </source>
</evidence>
<gene>
    <name evidence="1" type="ORF">F8O05_12545</name>
</gene>
<dbReference type="InterPro" id="IPR038695">
    <property type="entry name" value="Saro_0823-like_sf"/>
</dbReference>
<reference evidence="1 2" key="1">
    <citation type="submission" date="2019-09" db="EMBL/GenBank/DDBJ databases">
        <title>Phylogeny of genus Pseudoclavibacter and closely related genus.</title>
        <authorList>
            <person name="Li Y."/>
        </authorList>
    </citation>
    <scope>NUCLEOTIDE SEQUENCE [LARGE SCALE GENOMIC DNA]</scope>
    <source>
        <strain evidence="1 2">KCTC 13959</strain>
    </source>
</reference>
<organism evidence="1 2">
    <name type="scientific">Gulosibacter chungangensis</name>
    <dbReference type="NCBI Taxonomy" id="979746"/>
    <lineage>
        <taxon>Bacteria</taxon>
        <taxon>Bacillati</taxon>
        <taxon>Actinomycetota</taxon>
        <taxon>Actinomycetes</taxon>
        <taxon>Micrococcales</taxon>
        <taxon>Microbacteriaceae</taxon>
        <taxon>Gulosibacter</taxon>
    </lineage>
</organism>
<evidence type="ECO:0000313" key="2">
    <source>
        <dbReference type="Proteomes" id="UP000433493"/>
    </source>
</evidence>
<dbReference type="RefSeq" id="WP_158053096.1">
    <property type="nucleotide sequence ID" value="NZ_WBKB01000009.1"/>
</dbReference>
<protein>
    <submittedName>
        <fullName evidence="1">DUF192 domain-containing protein</fullName>
    </submittedName>
</protein>
<dbReference type="Gene3D" id="2.60.120.1140">
    <property type="entry name" value="Protein of unknown function DUF192"/>
    <property type="match status" value="1"/>
</dbReference>
<sequence>MHLSPRPARLRPQTLPAALLAATVICGVVMVTTGCTASSLNQARLEIDGDLELTVELAETTEQQRTGLAGHASLEPGTGMLFPFDPAGPQRVRMAGMSFPIDIAWTRDGRILATDTLPVCITPDPDDCPRWESPGDVDALLETTAGALDAIEPGTPIRTTD</sequence>
<dbReference type="Pfam" id="PF02643">
    <property type="entry name" value="DUF192"/>
    <property type="match status" value="1"/>
</dbReference>
<keyword evidence="2" id="KW-1185">Reference proteome</keyword>
<dbReference type="PANTHER" id="PTHR37953:SF1">
    <property type="entry name" value="UPF0127 PROTEIN MJ1496"/>
    <property type="match status" value="1"/>
</dbReference>
<dbReference type="AlphaFoldDB" id="A0A7J5BAP3"/>
<comment type="caution">
    <text evidence="1">The sequence shown here is derived from an EMBL/GenBank/DDBJ whole genome shotgun (WGS) entry which is preliminary data.</text>
</comment>
<dbReference type="InterPro" id="IPR003795">
    <property type="entry name" value="DUF192"/>
</dbReference>
<dbReference type="PANTHER" id="PTHR37953">
    <property type="entry name" value="UPF0127 PROTEIN MJ1496"/>
    <property type="match status" value="1"/>
</dbReference>
<dbReference type="PROSITE" id="PS51257">
    <property type="entry name" value="PROKAR_LIPOPROTEIN"/>
    <property type="match status" value="1"/>
</dbReference>